<feature type="transmembrane region" description="Helical" evidence="5">
    <location>
        <begin position="99"/>
        <end position="120"/>
    </location>
</feature>
<dbReference type="InterPro" id="IPR018499">
    <property type="entry name" value="Tetraspanin/Peripherin"/>
</dbReference>
<keyword evidence="3 5" id="KW-1133">Transmembrane helix</keyword>
<sequence length="192" mass="21516">MSKHETCLCCINIRIGCLILTGFELLLGLLFLVLISLNWGGVTNSSFNANNNDIRSDSNASTFQAGRIGLYLLFAAFFVTFWSSIFGFMGIIRHKSWMLLTYLVLTVILMLAEFVGMVLAFINHEWYNGVLAIIAFLLQSTFVYNIARYREVVIAEEHAINYSGVYAAEEGNQEYTANPALQPATSETEVKE</sequence>
<proteinExistence type="predicted"/>
<evidence type="ECO:0000313" key="7">
    <source>
        <dbReference type="Proteomes" id="UP001479436"/>
    </source>
</evidence>
<comment type="subcellular location">
    <subcellularLocation>
        <location evidence="1">Membrane</location>
        <topology evidence="1">Multi-pass membrane protein</topology>
    </subcellularLocation>
</comment>
<comment type="caution">
    <text evidence="6">The sequence shown here is derived from an EMBL/GenBank/DDBJ whole genome shotgun (WGS) entry which is preliminary data.</text>
</comment>
<evidence type="ECO:0000256" key="4">
    <source>
        <dbReference type="ARBA" id="ARBA00023136"/>
    </source>
</evidence>
<accession>A0ABR2VTI9</accession>
<evidence type="ECO:0000256" key="3">
    <source>
        <dbReference type="ARBA" id="ARBA00022989"/>
    </source>
</evidence>
<protein>
    <submittedName>
        <fullName evidence="6">Uncharacterized protein</fullName>
    </submittedName>
</protein>
<feature type="transmembrane region" description="Helical" evidence="5">
    <location>
        <begin position="68"/>
        <end position="92"/>
    </location>
</feature>
<evidence type="ECO:0000313" key="6">
    <source>
        <dbReference type="EMBL" id="KAK9701564.1"/>
    </source>
</evidence>
<evidence type="ECO:0000256" key="2">
    <source>
        <dbReference type="ARBA" id="ARBA00022692"/>
    </source>
</evidence>
<dbReference type="Pfam" id="PF00335">
    <property type="entry name" value="Tetraspanin"/>
    <property type="match status" value="1"/>
</dbReference>
<gene>
    <name evidence="6" type="ORF">K7432_011648</name>
</gene>
<reference evidence="6 7" key="1">
    <citation type="submission" date="2023-04" db="EMBL/GenBank/DDBJ databases">
        <title>Genome of Basidiobolus ranarum AG-B5.</title>
        <authorList>
            <person name="Stajich J.E."/>
            <person name="Carter-House D."/>
            <person name="Gryganskyi A."/>
        </authorList>
    </citation>
    <scope>NUCLEOTIDE SEQUENCE [LARGE SCALE GENOMIC DNA]</scope>
    <source>
        <strain evidence="6 7">AG-B5</strain>
    </source>
</reference>
<organism evidence="6 7">
    <name type="scientific">Basidiobolus ranarum</name>
    <dbReference type="NCBI Taxonomy" id="34480"/>
    <lineage>
        <taxon>Eukaryota</taxon>
        <taxon>Fungi</taxon>
        <taxon>Fungi incertae sedis</taxon>
        <taxon>Zoopagomycota</taxon>
        <taxon>Entomophthoromycotina</taxon>
        <taxon>Basidiobolomycetes</taxon>
        <taxon>Basidiobolales</taxon>
        <taxon>Basidiobolaceae</taxon>
        <taxon>Basidiobolus</taxon>
    </lineage>
</organism>
<evidence type="ECO:0000256" key="1">
    <source>
        <dbReference type="ARBA" id="ARBA00004141"/>
    </source>
</evidence>
<dbReference type="Proteomes" id="UP001479436">
    <property type="component" value="Unassembled WGS sequence"/>
</dbReference>
<feature type="transmembrane region" description="Helical" evidence="5">
    <location>
        <begin position="126"/>
        <end position="147"/>
    </location>
</feature>
<keyword evidence="2 5" id="KW-0812">Transmembrane</keyword>
<evidence type="ECO:0000256" key="5">
    <source>
        <dbReference type="SAM" id="Phobius"/>
    </source>
</evidence>
<name>A0ABR2VTI9_9FUNG</name>
<feature type="transmembrane region" description="Helical" evidence="5">
    <location>
        <begin position="12"/>
        <end position="37"/>
    </location>
</feature>
<dbReference type="EMBL" id="JASJQH010007800">
    <property type="protein sequence ID" value="KAK9701564.1"/>
    <property type="molecule type" value="Genomic_DNA"/>
</dbReference>
<keyword evidence="4 5" id="KW-0472">Membrane</keyword>
<keyword evidence="7" id="KW-1185">Reference proteome</keyword>